<accession>A0ABD0PY03</accession>
<dbReference type="Proteomes" id="UP001529510">
    <property type="component" value="Unassembled WGS sequence"/>
</dbReference>
<proteinExistence type="predicted"/>
<sequence length="66" mass="7175">MHRDSVLGTGPRGPRPMPGQYVPTCDAQGEYDPIQCHASIGQCWCVDRNGQEISGTRTGPGRFPEC</sequence>
<evidence type="ECO:0000256" key="5">
    <source>
        <dbReference type="ARBA" id="ARBA00023180"/>
    </source>
</evidence>
<feature type="non-terminal residue" evidence="9">
    <location>
        <position position="66"/>
    </location>
</feature>
<comment type="subcellular location">
    <subcellularLocation>
        <location evidence="1">Secreted</location>
    </subcellularLocation>
</comment>
<dbReference type="PROSITE" id="PS51162">
    <property type="entry name" value="THYROGLOBULIN_1_2"/>
    <property type="match status" value="1"/>
</dbReference>
<evidence type="ECO:0000256" key="6">
    <source>
        <dbReference type="PROSITE-ProRule" id="PRU00500"/>
    </source>
</evidence>
<dbReference type="CDD" id="cd00191">
    <property type="entry name" value="TY"/>
    <property type="match status" value="1"/>
</dbReference>
<evidence type="ECO:0000256" key="1">
    <source>
        <dbReference type="ARBA" id="ARBA00004613"/>
    </source>
</evidence>
<dbReference type="GO" id="GO:0005576">
    <property type="term" value="C:extracellular region"/>
    <property type="evidence" value="ECO:0007669"/>
    <property type="project" value="UniProtKB-SubCell"/>
</dbReference>
<feature type="region of interest" description="Disordered" evidence="7">
    <location>
        <begin position="1"/>
        <end position="20"/>
    </location>
</feature>
<dbReference type="FunFam" id="4.10.800.10:FF:000001">
    <property type="entry name" value="Testican-3 isoform 2"/>
    <property type="match status" value="1"/>
</dbReference>
<protein>
    <recommendedName>
        <fullName evidence="8">Thyroglobulin type-1 domain-containing protein</fullName>
    </recommendedName>
</protein>
<feature type="disulfide bond" evidence="6">
    <location>
        <begin position="36"/>
        <end position="43"/>
    </location>
</feature>
<evidence type="ECO:0000256" key="7">
    <source>
        <dbReference type="SAM" id="MobiDB-lite"/>
    </source>
</evidence>
<dbReference type="SMART" id="SM00211">
    <property type="entry name" value="TY"/>
    <property type="match status" value="1"/>
</dbReference>
<gene>
    <name evidence="9" type="ORF">M9458_027579</name>
</gene>
<dbReference type="PROSITE" id="PS00484">
    <property type="entry name" value="THYROGLOBULIN_1_1"/>
    <property type="match status" value="1"/>
</dbReference>
<evidence type="ECO:0000259" key="8">
    <source>
        <dbReference type="PROSITE" id="PS51162"/>
    </source>
</evidence>
<organism evidence="9 10">
    <name type="scientific">Cirrhinus mrigala</name>
    <name type="common">Mrigala</name>
    <dbReference type="NCBI Taxonomy" id="683832"/>
    <lineage>
        <taxon>Eukaryota</taxon>
        <taxon>Metazoa</taxon>
        <taxon>Chordata</taxon>
        <taxon>Craniata</taxon>
        <taxon>Vertebrata</taxon>
        <taxon>Euteleostomi</taxon>
        <taxon>Actinopterygii</taxon>
        <taxon>Neopterygii</taxon>
        <taxon>Teleostei</taxon>
        <taxon>Ostariophysi</taxon>
        <taxon>Cypriniformes</taxon>
        <taxon>Cyprinidae</taxon>
        <taxon>Labeoninae</taxon>
        <taxon>Labeonini</taxon>
        <taxon>Cirrhinus</taxon>
    </lineage>
</organism>
<keyword evidence="2" id="KW-0964">Secreted</keyword>
<dbReference type="InterPro" id="IPR000716">
    <property type="entry name" value="Thyroglobulin_1"/>
</dbReference>
<dbReference type="InterPro" id="IPR036857">
    <property type="entry name" value="Thyroglobulin_1_sf"/>
</dbReference>
<dbReference type="Pfam" id="PF00086">
    <property type="entry name" value="Thyroglobulin_1"/>
    <property type="match status" value="1"/>
</dbReference>
<dbReference type="PANTHER" id="PTHR12352">
    <property type="entry name" value="SECRETED MODULAR CALCIUM-BINDING PROTEIN"/>
    <property type="match status" value="1"/>
</dbReference>
<reference evidence="9 10" key="1">
    <citation type="submission" date="2024-05" db="EMBL/GenBank/DDBJ databases">
        <title>Genome sequencing and assembly of Indian major carp, Cirrhinus mrigala (Hamilton, 1822).</title>
        <authorList>
            <person name="Mohindra V."/>
            <person name="Chowdhury L.M."/>
            <person name="Lal K."/>
            <person name="Jena J.K."/>
        </authorList>
    </citation>
    <scope>NUCLEOTIDE SEQUENCE [LARGE SCALE GENOMIC DNA]</scope>
    <source>
        <strain evidence="9">CM1030</strain>
        <tissue evidence="9">Blood</tissue>
    </source>
</reference>
<comment type="caution">
    <text evidence="9">The sequence shown here is derived from an EMBL/GenBank/DDBJ whole genome shotgun (WGS) entry which is preliminary data.</text>
</comment>
<dbReference type="SUPFAM" id="SSF57610">
    <property type="entry name" value="Thyroglobulin type-1 domain"/>
    <property type="match status" value="1"/>
</dbReference>
<feature type="domain" description="Thyroglobulin type-1" evidence="8">
    <location>
        <begin position="1"/>
        <end position="66"/>
    </location>
</feature>
<keyword evidence="5" id="KW-0325">Glycoprotein</keyword>
<evidence type="ECO:0000313" key="9">
    <source>
        <dbReference type="EMBL" id="KAL0178685.1"/>
    </source>
</evidence>
<dbReference type="InterPro" id="IPR051950">
    <property type="entry name" value="Dev_reg/Prot_inhib"/>
</dbReference>
<keyword evidence="4 6" id="KW-1015">Disulfide bond</keyword>
<evidence type="ECO:0000256" key="2">
    <source>
        <dbReference type="ARBA" id="ARBA00022525"/>
    </source>
</evidence>
<evidence type="ECO:0000256" key="4">
    <source>
        <dbReference type="ARBA" id="ARBA00023157"/>
    </source>
</evidence>
<dbReference type="Gene3D" id="4.10.800.10">
    <property type="entry name" value="Thyroglobulin type-1"/>
    <property type="match status" value="1"/>
</dbReference>
<dbReference type="EMBL" id="JAMKFB020000013">
    <property type="protein sequence ID" value="KAL0178685.1"/>
    <property type="molecule type" value="Genomic_DNA"/>
</dbReference>
<dbReference type="PANTHER" id="PTHR12352:SF3">
    <property type="entry name" value="NIDOGEN-2"/>
    <property type="match status" value="1"/>
</dbReference>
<name>A0ABD0PY03_CIRMR</name>
<evidence type="ECO:0000256" key="3">
    <source>
        <dbReference type="ARBA" id="ARBA00022737"/>
    </source>
</evidence>
<evidence type="ECO:0000313" key="10">
    <source>
        <dbReference type="Proteomes" id="UP001529510"/>
    </source>
</evidence>
<keyword evidence="3" id="KW-0677">Repeat</keyword>
<comment type="caution">
    <text evidence="6">Lacks conserved residue(s) required for the propagation of feature annotation.</text>
</comment>
<dbReference type="AlphaFoldDB" id="A0ABD0PY03"/>
<keyword evidence="10" id="KW-1185">Reference proteome</keyword>